<keyword evidence="3" id="KW-1185">Reference proteome</keyword>
<sequence length="194" mass="20408">MSDTTATGLAHAMHADTSVLVLVDYQGRLMPAIHEGGQALARAVLLAEGARLLGVPVIGTEQNPARLGPNADALKALCDTTVAKTHFDACPDGLVDAVQAARPGCTDIVIAGCEAHVCLLQTALGLLRARPDWRVWVVANASGSRRASDHAAAMARMGQAGTTVVTHEMVLFEWLGDCQHARFREVLALIKAAD</sequence>
<dbReference type="Gene3D" id="3.40.50.850">
    <property type="entry name" value="Isochorismatase-like"/>
    <property type="match status" value="1"/>
</dbReference>
<proteinExistence type="predicted"/>
<reference evidence="2 3" key="1">
    <citation type="submission" date="2019-03" db="EMBL/GenBank/DDBJ databases">
        <title>Genomic Encyclopedia of Type Strains, Phase IV (KMG-IV): sequencing the most valuable type-strain genomes for metagenomic binning, comparative biology and taxonomic classification.</title>
        <authorList>
            <person name="Goeker M."/>
        </authorList>
    </citation>
    <scope>NUCLEOTIDE SEQUENCE [LARGE SCALE GENOMIC DNA]</scope>
    <source>
        <strain evidence="2 3">DSM 11901</strain>
    </source>
</reference>
<gene>
    <name evidence="2" type="ORF">EV672_108192</name>
</gene>
<evidence type="ECO:0000313" key="3">
    <source>
        <dbReference type="Proteomes" id="UP000294593"/>
    </source>
</evidence>
<organism evidence="2 3">
    <name type="scientific">Aquabacterium commune</name>
    <dbReference type="NCBI Taxonomy" id="70586"/>
    <lineage>
        <taxon>Bacteria</taxon>
        <taxon>Pseudomonadati</taxon>
        <taxon>Pseudomonadota</taxon>
        <taxon>Betaproteobacteria</taxon>
        <taxon>Burkholderiales</taxon>
        <taxon>Aquabacterium</taxon>
    </lineage>
</organism>
<accession>A0A4R6R778</accession>
<dbReference type="InterPro" id="IPR050993">
    <property type="entry name" value="Isochorismatase_domain"/>
</dbReference>
<name>A0A4R6R778_9BURK</name>
<dbReference type="AlphaFoldDB" id="A0A4R6R778"/>
<dbReference type="Proteomes" id="UP000294593">
    <property type="component" value="Unassembled WGS sequence"/>
</dbReference>
<feature type="domain" description="Isochorismatase-like" evidence="1">
    <location>
        <begin position="18"/>
        <end position="168"/>
    </location>
</feature>
<dbReference type="PANTHER" id="PTHR14119">
    <property type="entry name" value="HYDROLASE"/>
    <property type="match status" value="1"/>
</dbReference>
<comment type="caution">
    <text evidence="2">The sequence shown here is derived from an EMBL/GenBank/DDBJ whole genome shotgun (WGS) entry which is preliminary data.</text>
</comment>
<dbReference type="Pfam" id="PF00857">
    <property type="entry name" value="Isochorismatase"/>
    <property type="match status" value="1"/>
</dbReference>
<dbReference type="EMBL" id="SNXW01000008">
    <property type="protein sequence ID" value="TDP81407.1"/>
    <property type="molecule type" value="Genomic_DNA"/>
</dbReference>
<protein>
    <submittedName>
        <fullName evidence="2">Nicotinamidase-related amidase</fullName>
    </submittedName>
</protein>
<evidence type="ECO:0000313" key="2">
    <source>
        <dbReference type="EMBL" id="TDP81407.1"/>
    </source>
</evidence>
<dbReference type="InterPro" id="IPR036380">
    <property type="entry name" value="Isochorismatase-like_sf"/>
</dbReference>
<dbReference type="InterPro" id="IPR000868">
    <property type="entry name" value="Isochorismatase-like_dom"/>
</dbReference>
<dbReference type="PANTHER" id="PTHR14119:SF3">
    <property type="entry name" value="ISOCHORISMATASE DOMAIN-CONTAINING PROTEIN 2"/>
    <property type="match status" value="1"/>
</dbReference>
<evidence type="ECO:0000259" key="1">
    <source>
        <dbReference type="Pfam" id="PF00857"/>
    </source>
</evidence>
<dbReference type="SUPFAM" id="SSF52499">
    <property type="entry name" value="Isochorismatase-like hydrolases"/>
    <property type="match status" value="1"/>
</dbReference>